<protein>
    <recommendedName>
        <fullName evidence="7">ORMDL family protein</fullName>
    </recommendedName>
</protein>
<dbReference type="RefSeq" id="XP_009494085.1">
    <property type="nucleotide sequence ID" value="XM_009495810.1"/>
</dbReference>
<dbReference type="AlphaFoldDB" id="A0A058ZC10"/>
<evidence type="ECO:0000313" key="6">
    <source>
        <dbReference type="Proteomes" id="UP000030693"/>
    </source>
</evidence>
<name>A0A058ZC10_FONAL</name>
<accession>A0A058ZC10</accession>
<dbReference type="InterPro" id="IPR007203">
    <property type="entry name" value="ORMDL"/>
</dbReference>
<keyword evidence="3" id="KW-1133">Transmembrane helix</keyword>
<comment type="subcellular location">
    <subcellularLocation>
        <location evidence="1">Membrane</location>
        <topology evidence="1">Multi-pass membrane protein</topology>
    </subcellularLocation>
</comment>
<dbReference type="STRING" id="691883.A0A058ZC10"/>
<dbReference type="GO" id="GO:0005789">
    <property type="term" value="C:endoplasmic reticulum membrane"/>
    <property type="evidence" value="ECO:0007669"/>
    <property type="project" value="InterPro"/>
</dbReference>
<dbReference type="eggNOG" id="KOG3319">
    <property type="taxonomic scope" value="Eukaryota"/>
</dbReference>
<evidence type="ECO:0000256" key="3">
    <source>
        <dbReference type="ARBA" id="ARBA00022989"/>
    </source>
</evidence>
<keyword evidence="2" id="KW-0812">Transmembrane</keyword>
<organism evidence="5">
    <name type="scientific">Fonticula alba</name>
    <name type="common">Slime mold</name>
    <dbReference type="NCBI Taxonomy" id="691883"/>
    <lineage>
        <taxon>Eukaryota</taxon>
        <taxon>Rotosphaerida</taxon>
        <taxon>Fonticulaceae</taxon>
        <taxon>Fonticula</taxon>
    </lineage>
</organism>
<dbReference type="GeneID" id="20526634"/>
<dbReference type="PANTHER" id="PTHR12665">
    <property type="entry name" value="ORMDL PROTEINS"/>
    <property type="match status" value="1"/>
</dbReference>
<dbReference type="Pfam" id="PF04061">
    <property type="entry name" value="ORMDL"/>
    <property type="match status" value="1"/>
</dbReference>
<proteinExistence type="predicted"/>
<keyword evidence="6" id="KW-1185">Reference proteome</keyword>
<evidence type="ECO:0000256" key="4">
    <source>
        <dbReference type="ARBA" id="ARBA00023136"/>
    </source>
</evidence>
<gene>
    <name evidence="5" type="ORF">H696_01909</name>
</gene>
<evidence type="ECO:0000313" key="5">
    <source>
        <dbReference type="EMBL" id="KCV70962.1"/>
    </source>
</evidence>
<evidence type="ECO:0000256" key="1">
    <source>
        <dbReference type="ARBA" id="ARBA00004141"/>
    </source>
</evidence>
<reference evidence="5" key="1">
    <citation type="submission" date="2013-04" db="EMBL/GenBank/DDBJ databases">
        <title>The Genome Sequence of Fonticula alba ATCC 38817.</title>
        <authorList>
            <consortium name="The Broad Institute Genomics Platform"/>
            <person name="Russ C."/>
            <person name="Cuomo C."/>
            <person name="Burger G."/>
            <person name="Gray M.W."/>
            <person name="Holland P.W.H."/>
            <person name="King N."/>
            <person name="Lang F.B.F."/>
            <person name="Roger A.J."/>
            <person name="Ruiz-Trillo I."/>
            <person name="Brown M."/>
            <person name="Walker B."/>
            <person name="Young S."/>
            <person name="Zeng Q."/>
            <person name="Gargeya S."/>
            <person name="Fitzgerald M."/>
            <person name="Haas B."/>
            <person name="Abouelleil A."/>
            <person name="Allen A.W."/>
            <person name="Alvarado L."/>
            <person name="Arachchi H.M."/>
            <person name="Berlin A.M."/>
            <person name="Chapman S.B."/>
            <person name="Gainer-Dewar J."/>
            <person name="Goldberg J."/>
            <person name="Griggs A."/>
            <person name="Gujja S."/>
            <person name="Hansen M."/>
            <person name="Howarth C."/>
            <person name="Imamovic A."/>
            <person name="Ireland A."/>
            <person name="Larimer J."/>
            <person name="McCowan C."/>
            <person name="Murphy C."/>
            <person name="Pearson M."/>
            <person name="Poon T.W."/>
            <person name="Priest M."/>
            <person name="Roberts A."/>
            <person name="Saif S."/>
            <person name="Shea T."/>
            <person name="Sisk P."/>
            <person name="Sykes S."/>
            <person name="Wortman J."/>
            <person name="Nusbaum C."/>
            <person name="Birren B."/>
        </authorList>
    </citation>
    <scope>NUCLEOTIDE SEQUENCE [LARGE SCALE GENOMIC DNA]</scope>
    <source>
        <strain evidence="5">ATCC 38817</strain>
    </source>
</reference>
<dbReference type="OrthoDB" id="1932233at2759"/>
<dbReference type="EMBL" id="KB932203">
    <property type="protein sequence ID" value="KCV70962.1"/>
    <property type="molecule type" value="Genomic_DNA"/>
</dbReference>
<dbReference type="Proteomes" id="UP000030693">
    <property type="component" value="Unassembled WGS sequence"/>
</dbReference>
<sequence length="99" mass="11488">MQITLIFFHLNQSMPFADKVDHQGEYYRLTLWEQLDDGAQFSPTRKFLTAVPVLIFLLSIHMTNYDAFSFALNFISLLVVLVPKFPAMHGQRILGINKR</sequence>
<evidence type="ECO:0008006" key="7">
    <source>
        <dbReference type="Google" id="ProtNLM"/>
    </source>
</evidence>
<evidence type="ECO:0000256" key="2">
    <source>
        <dbReference type="ARBA" id="ARBA00022692"/>
    </source>
</evidence>
<keyword evidence="4" id="KW-0472">Membrane</keyword>